<feature type="region of interest" description="Disordered" evidence="6">
    <location>
        <begin position="346"/>
        <end position="371"/>
    </location>
</feature>
<evidence type="ECO:0000256" key="3">
    <source>
        <dbReference type="ARBA" id="ARBA00022525"/>
    </source>
</evidence>
<feature type="chain" id="PRO_5010855052" description="Receptor L-domain domain-containing protein" evidence="7">
    <location>
        <begin position="20"/>
        <end position="392"/>
    </location>
</feature>
<dbReference type="SUPFAM" id="SSF52058">
    <property type="entry name" value="L domain-like"/>
    <property type="match status" value="2"/>
</dbReference>
<evidence type="ECO:0000256" key="4">
    <source>
        <dbReference type="ARBA" id="ARBA00022729"/>
    </source>
</evidence>
<comment type="subcellular location">
    <subcellularLocation>
        <location evidence="1">Secreted</location>
        <location evidence="1">Cell wall</location>
    </subcellularLocation>
</comment>
<dbReference type="Proteomes" id="UP000215127">
    <property type="component" value="Chromosome 12"/>
</dbReference>
<dbReference type="EMBL" id="LT853703">
    <property type="protein sequence ID" value="SMQ55660.1"/>
    <property type="molecule type" value="Genomic_DNA"/>
</dbReference>
<dbReference type="GO" id="GO:0009986">
    <property type="term" value="C:cell surface"/>
    <property type="evidence" value="ECO:0007669"/>
    <property type="project" value="TreeGrafter"/>
</dbReference>
<evidence type="ECO:0000256" key="7">
    <source>
        <dbReference type="SAM" id="SignalP"/>
    </source>
</evidence>
<evidence type="ECO:0000313" key="9">
    <source>
        <dbReference type="Proteomes" id="UP000215127"/>
    </source>
</evidence>
<feature type="signal peptide" evidence="7">
    <location>
        <begin position="1"/>
        <end position="19"/>
    </location>
</feature>
<dbReference type="AlphaFoldDB" id="A0A1X7S812"/>
<sequence length="392" mass="40636">MSIFRYIVPALAVAAGAAAQCGDGGTATIQNAGDASALASCQTYDGSISISSDVSGNIAIDGVRKITGDLIANNVTGLTGLSAQNLQEVEGSFELTSLTVLTSLNFPVLTKLDTISWITLPALQGLSFTTGVQELNGLEISDTELSSLDGINLEVADTIIVTNNRYLTSINMQLGNVTDSIILGANSKDLVIEFPNLIWANNMTISNCSEFTAQSLETVNGSVAFYYSTFKTLSAANLTEVGGDLTFVANNELTNISMPMLESVGSLAIANNSALEEVNGFAALATISGAVDFDGAFTAVELPKLDDVRGAFTIVSSKSINETCSTFDSLQGENNVIKGDYVCQGETETSTSDQDGTSTGNKPKKSSGAANPMLIPGATGVLGLFAAMFGLL</sequence>
<dbReference type="Gene3D" id="3.80.20.20">
    <property type="entry name" value="Receptor L-domain"/>
    <property type="match status" value="1"/>
</dbReference>
<keyword evidence="5" id="KW-0325">Glycoprotein</keyword>
<dbReference type="InterPro" id="IPR051648">
    <property type="entry name" value="CWI-Assembly_Regulator"/>
</dbReference>
<evidence type="ECO:0000256" key="5">
    <source>
        <dbReference type="ARBA" id="ARBA00023180"/>
    </source>
</evidence>
<dbReference type="GO" id="GO:0009277">
    <property type="term" value="C:fungal-type cell wall"/>
    <property type="evidence" value="ECO:0007669"/>
    <property type="project" value="TreeGrafter"/>
</dbReference>
<dbReference type="GO" id="GO:0031505">
    <property type="term" value="P:fungal-type cell wall organization"/>
    <property type="evidence" value="ECO:0007669"/>
    <property type="project" value="TreeGrafter"/>
</dbReference>
<organism evidence="8 9">
    <name type="scientific">Zymoseptoria tritici (strain ST99CH_3D7)</name>
    <dbReference type="NCBI Taxonomy" id="1276538"/>
    <lineage>
        <taxon>Eukaryota</taxon>
        <taxon>Fungi</taxon>
        <taxon>Dikarya</taxon>
        <taxon>Ascomycota</taxon>
        <taxon>Pezizomycotina</taxon>
        <taxon>Dothideomycetes</taxon>
        <taxon>Dothideomycetidae</taxon>
        <taxon>Mycosphaerellales</taxon>
        <taxon>Mycosphaerellaceae</taxon>
        <taxon>Zymoseptoria</taxon>
    </lineage>
</organism>
<evidence type="ECO:0000256" key="2">
    <source>
        <dbReference type="ARBA" id="ARBA00022512"/>
    </source>
</evidence>
<name>A0A1X7S812_ZYMT9</name>
<dbReference type="GO" id="GO:0005886">
    <property type="term" value="C:plasma membrane"/>
    <property type="evidence" value="ECO:0007669"/>
    <property type="project" value="TreeGrafter"/>
</dbReference>
<keyword evidence="3" id="KW-0964">Secreted</keyword>
<evidence type="ECO:0000256" key="6">
    <source>
        <dbReference type="SAM" id="MobiDB-lite"/>
    </source>
</evidence>
<keyword evidence="4 7" id="KW-0732">Signal</keyword>
<feature type="compositionally biased region" description="Low complexity" evidence="6">
    <location>
        <begin position="346"/>
        <end position="360"/>
    </location>
</feature>
<keyword evidence="2" id="KW-0134">Cell wall</keyword>
<dbReference type="Pfam" id="PF12454">
    <property type="entry name" value="Ecm33"/>
    <property type="match status" value="1"/>
</dbReference>
<dbReference type="PANTHER" id="PTHR31018:SF3">
    <property type="entry name" value="RECEPTOR PROTEIN-TYROSINE KINASE"/>
    <property type="match status" value="1"/>
</dbReference>
<protein>
    <recommendedName>
        <fullName evidence="10">Receptor L-domain domain-containing protein</fullName>
    </recommendedName>
</protein>
<proteinExistence type="predicted"/>
<evidence type="ECO:0000313" key="8">
    <source>
        <dbReference type="EMBL" id="SMQ55660.1"/>
    </source>
</evidence>
<accession>A0A1X7S812</accession>
<reference evidence="8 9" key="1">
    <citation type="submission" date="2016-06" db="EMBL/GenBank/DDBJ databases">
        <authorList>
            <person name="Kjaerup R.B."/>
            <person name="Dalgaard T.S."/>
            <person name="Juul-Madsen H.R."/>
        </authorList>
    </citation>
    <scope>NUCLEOTIDE SEQUENCE [LARGE SCALE GENOMIC DNA]</scope>
</reference>
<dbReference type="STRING" id="1276538.A0A1X7S812"/>
<keyword evidence="9" id="KW-1185">Reference proteome</keyword>
<evidence type="ECO:0008006" key="10">
    <source>
        <dbReference type="Google" id="ProtNLM"/>
    </source>
</evidence>
<dbReference type="PANTHER" id="PTHR31018">
    <property type="entry name" value="SPORULATION-SPECIFIC PROTEIN-RELATED"/>
    <property type="match status" value="1"/>
</dbReference>
<evidence type="ECO:0000256" key="1">
    <source>
        <dbReference type="ARBA" id="ARBA00004191"/>
    </source>
</evidence>
<dbReference type="InterPro" id="IPR036941">
    <property type="entry name" value="Rcpt_L-dom_sf"/>
</dbReference>
<gene>
    <name evidence="8" type="ORF">ZT3D7_G10815</name>
</gene>